<evidence type="ECO:0000256" key="2">
    <source>
        <dbReference type="ARBA" id="ARBA00022942"/>
    </source>
</evidence>
<dbReference type="GO" id="GO:0030234">
    <property type="term" value="F:enzyme regulator activity"/>
    <property type="evidence" value="ECO:0007669"/>
    <property type="project" value="InterPro"/>
</dbReference>
<name>A0A3N7EGK8_POPTR</name>
<evidence type="ECO:0000259" key="3">
    <source>
        <dbReference type="PROSITE" id="PS50250"/>
    </source>
</evidence>
<dbReference type="InterPro" id="IPR057985">
    <property type="entry name" value="TPR_PSMD3_N"/>
</dbReference>
<dbReference type="Pfam" id="PF08375">
    <property type="entry name" value="Rpn3_C"/>
    <property type="match status" value="1"/>
</dbReference>
<dbReference type="FunFam" id="1.25.40.570:FF:000012">
    <property type="entry name" value="probable 26S proteasome non-ATPase regulatory subunit 3"/>
    <property type="match status" value="1"/>
</dbReference>
<evidence type="ECO:0000313" key="5">
    <source>
        <dbReference type="Proteomes" id="UP000006729"/>
    </source>
</evidence>
<organism evidence="4 5">
    <name type="scientific">Populus trichocarpa</name>
    <name type="common">Western balsam poplar</name>
    <name type="synonym">Populus balsamifera subsp. trichocarpa</name>
    <dbReference type="NCBI Taxonomy" id="3694"/>
    <lineage>
        <taxon>Eukaryota</taxon>
        <taxon>Viridiplantae</taxon>
        <taxon>Streptophyta</taxon>
        <taxon>Embryophyta</taxon>
        <taxon>Tracheophyta</taxon>
        <taxon>Spermatophyta</taxon>
        <taxon>Magnoliopsida</taxon>
        <taxon>eudicotyledons</taxon>
        <taxon>Gunneridae</taxon>
        <taxon>Pentapetalae</taxon>
        <taxon>rosids</taxon>
        <taxon>fabids</taxon>
        <taxon>Malpighiales</taxon>
        <taxon>Salicaceae</taxon>
        <taxon>Saliceae</taxon>
        <taxon>Populus</taxon>
    </lineage>
</organism>
<keyword evidence="2" id="KW-0647">Proteasome</keyword>
<dbReference type="Gramene" id="Potri.002G017800.3.v4.1">
    <property type="protein sequence ID" value="Potri.002G017800.3.v4.1"/>
    <property type="gene ID" value="Potri.002G017800.v4.1"/>
</dbReference>
<dbReference type="SMART" id="SM00088">
    <property type="entry name" value="PINT"/>
    <property type="match status" value="1"/>
</dbReference>
<dbReference type="SMR" id="A0A3N7EGK8"/>
<dbReference type="SMART" id="SM00753">
    <property type="entry name" value="PAM"/>
    <property type="match status" value="1"/>
</dbReference>
<dbReference type="PANTHER" id="PTHR10758:SF19">
    <property type="entry name" value="26S PROTEASOME NON-ATPASE REGULATORY SUBUNIT 3-RELATED"/>
    <property type="match status" value="1"/>
</dbReference>
<sequence>MSPDSEINSNSTASSYTSAFISTYESLMKIVSHIELSSDVLRTARAVRLTNCLRKNLTEDTLIQYLLHFGLLKNSELNARLSSFLIIEEDEEADSAMSVCAIEFSLELEFYCYFLVLIFLIDQKRYNKAKVCSLDGITRVMSLNMAELDSVSVLAARLYFYYSYSYEVSGDLAEIRWNLLDWYSVAALNHDELGQAEKLRSKAPKFLSRSSQQTRRYLFYTGKIQTIRLAYTDAKESFLQAVWRGPVAARGFRIQCTKWTVLVRLLLGEIPERTVFMQSGMERTLRPYFELTNAVRIGDLELFGNVAEEFAGTFISDGTKNLIVRLQHSVIRTGLRSISISYSSISLAEVADKLKMHSRNLLADVENVVAKAIRDGAINAKIDHANGWLISKETRDIYATAEPQVAFSSRISFYLNLYNETVRALLLPSGNDMHGNRRSASQVLYGELLELLEEVRGKYLKK</sequence>
<reference evidence="4 5" key="1">
    <citation type="journal article" date="2006" name="Science">
        <title>The genome of black cottonwood, Populus trichocarpa (Torr. &amp; Gray).</title>
        <authorList>
            <person name="Tuskan G.A."/>
            <person name="Difazio S."/>
            <person name="Jansson S."/>
            <person name="Bohlmann J."/>
            <person name="Grigoriev I."/>
            <person name="Hellsten U."/>
            <person name="Putnam N."/>
            <person name="Ralph S."/>
            <person name="Rombauts S."/>
            <person name="Salamov A."/>
            <person name="Schein J."/>
            <person name="Sterck L."/>
            <person name="Aerts A."/>
            <person name="Bhalerao R.R."/>
            <person name="Bhalerao R.P."/>
            <person name="Blaudez D."/>
            <person name="Boerjan W."/>
            <person name="Brun A."/>
            <person name="Brunner A."/>
            <person name="Busov V."/>
            <person name="Campbell M."/>
            <person name="Carlson J."/>
            <person name="Chalot M."/>
            <person name="Chapman J."/>
            <person name="Chen G.L."/>
            <person name="Cooper D."/>
            <person name="Coutinho P.M."/>
            <person name="Couturier J."/>
            <person name="Covert S."/>
            <person name="Cronk Q."/>
            <person name="Cunningham R."/>
            <person name="Davis J."/>
            <person name="Degroeve S."/>
            <person name="Dejardin A."/>
            <person name="Depamphilis C."/>
            <person name="Detter J."/>
            <person name="Dirks B."/>
            <person name="Dubchak I."/>
            <person name="Duplessis S."/>
            <person name="Ehlting J."/>
            <person name="Ellis B."/>
            <person name="Gendler K."/>
            <person name="Goodstein D."/>
            <person name="Gribskov M."/>
            <person name="Grimwood J."/>
            <person name="Groover A."/>
            <person name="Gunter L."/>
            <person name="Hamberger B."/>
            <person name="Heinze B."/>
            <person name="Helariutta Y."/>
            <person name="Henrissat B."/>
            <person name="Holligan D."/>
            <person name="Holt R."/>
            <person name="Huang W."/>
            <person name="Islam-Faridi N."/>
            <person name="Jones S."/>
            <person name="Jones-Rhoades M."/>
            <person name="Jorgensen R."/>
            <person name="Joshi C."/>
            <person name="Kangasjarvi J."/>
            <person name="Karlsson J."/>
            <person name="Kelleher C."/>
            <person name="Kirkpatrick R."/>
            <person name="Kirst M."/>
            <person name="Kohler A."/>
            <person name="Kalluri U."/>
            <person name="Larimer F."/>
            <person name="Leebens-Mack J."/>
            <person name="Leple J.C."/>
            <person name="Locascio P."/>
            <person name="Lou Y."/>
            <person name="Lucas S."/>
            <person name="Martin F."/>
            <person name="Montanini B."/>
            <person name="Napoli C."/>
            <person name="Nelson D.R."/>
            <person name="Nelson C."/>
            <person name="Nieminen K."/>
            <person name="Nilsson O."/>
            <person name="Pereda V."/>
            <person name="Peter G."/>
            <person name="Philippe R."/>
            <person name="Pilate G."/>
            <person name="Poliakov A."/>
            <person name="Razumovskaya J."/>
            <person name="Richardson P."/>
            <person name="Rinaldi C."/>
            <person name="Ritland K."/>
            <person name="Rouze P."/>
            <person name="Ryaboy D."/>
            <person name="Schmutz J."/>
            <person name="Schrader J."/>
            <person name="Segerman B."/>
            <person name="Shin H."/>
            <person name="Siddiqui A."/>
            <person name="Sterky F."/>
            <person name="Terry A."/>
            <person name="Tsai C.J."/>
            <person name="Uberbacher E."/>
            <person name="Unneberg P."/>
            <person name="Vahala J."/>
            <person name="Wall K."/>
            <person name="Wessler S."/>
            <person name="Yang G."/>
            <person name="Yin T."/>
            <person name="Douglas C."/>
            <person name="Marra M."/>
            <person name="Sandberg G."/>
            <person name="Van de Peer Y."/>
            <person name="Rokhsar D."/>
        </authorList>
    </citation>
    <scope>NUCLEOTIDE SEQUENCE [LARGE SCALE GENOMIC DNA]</scope>
    <source>
        <strain evidence="5">cv. Nisqually</strain>
    </source>
</reference>
<dbReference type="InterPro" id="IPR013586">
    <property type="entry name" value="PSMD3_C"/>
</dbReference>
<dbReference type="EMBL" id="CM009291">
    <property type="protein sequence ID" value="RQO86367.1"/>
    <property type="molecule type" value="Genomic_DNA"/>
</dbReference>
<dbReference type="Proteomes" id="UP000006729">
    <property type="component" value="Chromosome 2"/>
</dbReference>
<gene>
    <name evidence="4" type="ORF">POPTR_002G017800</name>
</gene>
<dbReference type="Pfam" id="PF25573">
    <property type="entry name" value="TPR_PSMD3_N"/>
    <property type="match status" value="1"/>
</dbReference>
<accession>A0A3N7EGK8</accession>
<dbReference type="GO" id="GO:0042176">
    <property type="term" value="P:regulation of protein catabolic process"/>
    <property type="evidence" value="ECO:0007669"/>
    <property type="project" value="InterPro"/>
</dbReference>
<comment type="similarity">
    <text evidence="1">Belongs to the proteasome subunit S3 family.</text>
</comment>
<evidence type="ECO:0000313" key="4">
    <source>
        <dbReference type="EMBL" id="RQO86367.1"/>
    </source>
</evidence>
<protein>
    <recommendedName>
        <fullName evidence="3">PCI domain-containing protein</fullName>
    </recommendedName>
</protein>
<keyword evidence="5" id="KW-1185">Reference proteome</keyword>
<proteinExistence type="inferred from homology"/>
<dbReference type="Pfam" id="PF01399">
    <property type="entry name" value="PCI"/>
    <property type="match status" value="1"/>
</dbReference>
<dbReference type="InterPro" id="IPR036390">
    <property type="entry name" value="WH_DNA-bd_sf"/>
</dbReference>
<dbReference type="InterPro" id="IPR050756">
    <property type="entry name" value="CSN3"/>
</dbReference>
<feature type="domain" description="PCI" evidence="3">
    <location>
        <begin position="215"/>
        <end position="396"/>
    </location>
</feature>
<dbReference type="Gene3D" id="1.25.40.570">
    <property type="match status" value="1"/>
</dbReference>
<dbReference type="InterPro" id="IPR000717">
    <property type="entry name" value="PCI_dom"/>
</dbReference>
<dbReference type="PROSITE" id="PS50250">
    <property type="entry name" value="PCI"/>
    <property type="match status" value="1"/>
</dbReference>
<dbReference type="SUPFAM" id="SSF46785">
    <property type="entry name" value="Winged helix' DNA-binding domain"/>
    <property type="match status" value="1"/>
</dbReference>
<evidence type="ECO:0000256" key="1">
    <source>
        <dbReference type="ARBA" id="ARBA00007912"/>
    </source>
</evidence>
<dbReference type="PANTHER" id="PTHR10758">
    <property type="entry name" value="26S PROTEASOME NON-ATPASE REGULATORY SUBUNIT 3/COP9 SIGNALOSOME COMPLEX SUBUNIT 3"/>
    <property type="match status" value="1"/>
</dbReference>
<dbReference type="GO" id="GO:0000502">
    <property type="term" value="C:proteasome complex"/>
    <property type="evidence" value="ECO:0007669"/>
    <property type="project" value="InterPro"/>
</dbReference>
<dbReference type="AlphaFoldDB" id="A0A3N7EGK8"/>